<dbReference type="HOGENOM" id="CLU_052344_1_0_6"/>
<dbReference type="eggNOG" id="COG0796">
    <property type="taxonomic scope" value="Bacteria"/>
</dbReference>
<dbReference type="InterPro" id="IPR015942">
    <property type="entry name" value="Asp/Glu/hydantoin_racemase"/>
</dbReference>
<dbReference type="RefSeq" id="WP_015280542.1">
    <property type="nucleotide sequence ID" value="NC_019940.1"/>
</dbReference>
<evidence type="ECO:0000256" key="7">
    <source>
        <dbReference type="HAMAP-Rule" id="MF_00258"/>
    </source>
</evidence>
<feature type="binding site" evidence="7">
    <location>
        <begin position="190"/>
        <end position="191"/>
    </location>
    <ligand>
        <name>substrate</name>
    </ligand>
</feature>
<dbReference type="GO" id="GO:0071555">
    <property type="term" value="P:cell wall organization"/>
    <property type="evidence" value="ECO:0007669"/>
    <property type="project" value="UniProtKB-KW"/>
</dbReference>
<name>L0GWP8_9GAMM</name>
<dbReference type="Gene3D" id="3.40.50.1860">
    <property type="match status" value="2"/>
</dbReference>
<keyword evidence="3 7" id="KW-0133">Cell shape</keyword>
<dbReference type="OrthoDB" id="9801055at2"/>
<keyword evidence="6 7" id="KW-0961">Cell wall biogenesis/degradation</keyword>
<feature type="binding site" evidence="7">
    <location>
        <begin position="16"/>
        <end position="17"/>
    </location>
    <ligand>
        <name>substrate</name>
    </ligand>
</feature>
<dbReference type="InterPro" id="IPR033134">
    <property type="entry name" value="Asp/Glu_racemase_AS_2"/>
</dbReference>
<sequence>MTRASPNPSDPIGVFDSGVGGLSVLHEIRRELPHEDLLYVADSRYAPYGERSLEEIAARATTITECLISEGAKAVVVACNTATGAAVRELRARYALPIVAMEPAVKPAVAHTRTGVVGVLATSQTLASHKFVQLLGRLGGEAEVLVQPCPGLVEQVERGELRSERTRTLLTRYLEPLLARRADTIVLGCTHYPHLRLPIQELVGPAVTLLDSGAAVARQVRHRLAEQALLRPHAGRPGGERFWTSGDPARVAAVIAELWPGSVAVEPLPAMGKVVAAAG</sequence>
<dbReference type="InterPro" id="IPR004391">
    <property type="entry name" value="Glu_race"/>
</dbReference>
<proteinExistence type="inferred from homology"/>
<feature type="active site" description="Proton donor/acceptor" evidence="7">
    <location>
        <position position="189"/>
    </location>
</feature>
<dbReference type="FunFam" id="3.40.50.1860:FF:000001">
    <property type="entry name" value="Glutamate racemase"/>
    <property type="match status" value="1"/>
</dbReference>
<evidence type="ECO:0000313" key="9">
    <source>
        <dbReference type="Proteomes" id="UP000010816"/>
    </source>
</evidence>
<dbReference type="KEGG" id="tmb:Thimo_1623"/>
<comment type="function">
    <text evidence="7">Provides the (R)-glutamate required for cell wall biosynthesis.</text>
</comment>
<dbReference type="PATRIC" id="fig|765912.4.peg.1595"/>
<dbReference type="Pfam" id="PF01177">
    <property type="entry name" value="Asp_Glu_race"/>
    <property type="match status" value="1"/>
</dbReference>
<dbReference type="GO" id="GO:0008881">
    <property type="term" value="F:glutamate racemase activity"/>
    <property type="evidence" value="ECO:0007669"/>
    <property type="project" value="UniProtKB-UniRule"/>
</dbReference>
<evidence type="ECO:0000256" key="5">
    <source>
        <dbReference type="ARBA" id="ARBA00023235"/>
    </source>
</evidence>
<comment type="catalytic activity">
    <reaction evidence="1 7">
        <text>L-glutamate = D-glutamate</text>
        <dbReference type="Rhea" id="RHEA:12813"/>
        <dbReference type="ChEBI" id="CHEBI:29985"/>
        <dbReference type="ChEBI" id="CHEBI:29986"/>
        <dbReference type="EC" id="5.1.1.3"/>
    </reaction>
</comment>
<evidence type="ECO:0000313" key="8">
    <source>
        <dbReference type="EMBL" id="AGA90401.1"/>
    </source>
</evidence>
<keyword evidence="4 7" id="KW-0573">Peptidoglycan synthesis</keyword>
<feature type="binding site" evidence="7">
    <location>
        <begin position="80"/>
        <end position="81"/>
    </location>
    <ligand>
        <name>substrate</name>
    </ligand>
</feature>
<dbReference type="AlphaFoldDB" id="L0GWP8"/>
<dbReference type="HAMAP" id="MF_00258">
    <property type="entry name" value="Glu_racemase"/>
    <property type="match status" value="1"/>
</dbReference>
<feature type="binding site" evidence="7">
    <location>
        <begin position="48"/>
        <end position="49"/>
    </location>
    <ligand>
        <name>substrate</name>
    </ligand>
</feature>
<dbReference type="EC" id="5.1.1.3" evidence="2 7"/>
<dbReference type="PANTHER" id="PTHR21198">
    <property type="entry name" value="GLUTAMATE RACEMASE"/>
    <property type="match status" value="1"/>
</dbReference>
<evidence type="ECO:0000256" key="1">
    <source>
        <dbReference type="ARBA" id="ARBA00001602"/>
    </source>
</evidence>
<reference evidence="8 9" key="1">
    <citation type="submission" date="2011-09" db="EMBL/GenBank/DDBJ databases">
        <title>Complete sequence of chromosome of Thioflavicoccus mobilis 8321.</title>
        <authorList>
            <consortium name="US DOE Joint Genome Institute"/>
            <person name="Lucas S."/>
            <person name="Han J."/>
            <person name="Lapidus A."/>
            <person name="Cheng J.-F."/>
            <person name="Goodwin L."/>
            <person name="Pitluck S."/>
            <person name="Peters L."/>
            <person name="Ovchinnikova G."/>
            <person name="Lu M."/>
            <person name="Detter J.C."/>
            <person name="Han C."/>
            <person name="Tapia R."/>
            <person name="Land M."/>
            <person name="Hauser L."/>
            <person name="Kyrpides N."/>
            <person name="Ivanova N."/>
            <person name="Pagani I."/>
            <person name="Vogl K."/>
            <person name="Liu Z."/>
            <person name="Imhoff J."/>
            <person name="Thiel V."/>
            <person name="Frigaard N.-U."/>
            <person name="Bryant D."/>
            <person name="Woyke T."/>
        </authorList>
    </citation>
    <scope>NUCLEOTIDE SEQUENCE [LARGE SCALE GENOMIC DNA]</scope>
    <source>
        <strain evidence="8 9">8321</strain>
    </source>
</reference>
<dbReference type="InterPro" id="IPR001920">
    <property type="entry name" value="Asp/Glu_race"/>
</dbReference>
<evidence type="ECO:0000256" key="3">
    <source>
        <dbReference type="ARBA" id="ARBA00022960"/>
    </source>
</evidence>
<dbReference type="STRING" id="765912.Thimo_1623"/>
<dbReference type="UniPathway" id="UPA00219"/>
<accession>L0GWP8</accession>
<dbReference type="NCBIfam" id="TIGR00067">
    <property type="entry name" value="glut_race"/>
    <property type="match status" value="1"/>
</dbReference>
<organism evidence="8 9">
    <name type="scientific">Thioflavicoccus mobilis 8321</name>
    <dbReference type="NCBI Taxonomy" id="765912"/>
    <lineage>
        <taxon>Bacteria</taxon>
        <taxon>Pseudomonadati</taxon>
        <taxon>Pseudomonadota</taxon>
        <taxon>Gammaproteobacteria</taxon>
        <taxon>Chromatiales</taxon>
        <taxon>Chromatiaceae</taxon>
        <taxon>Thioflavicoccus</taxon>
    </lineage>
</organism>
<comment type="similarity">
    <text evidence="7">Belongs to the aspartate/glutamate racemases family.</text>
</comment>
<keyword evidence="5 7" id="KW-0413">Isomerase</keyword>
<dbReference type="PROSITE" id="PS00924">
    <property type="entry name" value="ASP_GLU_RACEMASE_2"/>
    <property type="match status" value="1"/>
</dbReference>
<evidence type="ECO:0000256" key="4">
    <source>
        <dbReference type="ARBA" id="ARBA00022984"/>
    </source>
</evidence>
<dbReference type="GO" id="GO:0008360">
    <property type="term" value="P:regulation of cell shape"/>
    <property type="evidence" value="ECO:0007669"/>
    <property type="project" value="UniProtKB-KW"/>
</dbReference>
<protein>
    <recommendedName>
        <fullName evidence="2 7">Glutamate racemase</fullName>
        <ecNumber evidence="2 7">5.1.1.3</ecNumber>
    </recommendedName>
</protein>
<dbReference type="GO" id="GO:0009252">
    <property type="term" value="P:peptidoglycan biosynthetic process"/>
    <property type="evidence" value="ECO:0007669"/>
    <property type="project" value="UniProtKB-UniRule"/>
</dbReference>
<dbReference type="PANTHER" id="PTHR21198:SF2">
    <property type="entry name" value="GLUTAMATE RACEMASE"/>
    <property type="match status" value="1"/>
</dbReference>
<feature type="active site" description="Proton donor/acceptor" evidence="7">
    <location>
        <position position="79"/>
    </location>
</feature>
<comment type="pathway">
    <text evidence="7">Cell wall biogenesis; peptidoglycan biosynthesis.</text>
</comment>
<dbReference type="Proteomes" id="UP000010816">
    <property type="component" value="Chromosome"/>
</dbReference>
<evidence type="ECO:0000256" key="2">
    <source>
        <dbReference type="ARBA" id="ARBA00013090"/>
    </source>
</evidence>
<keyword evidence="9" id="KW-1185">Reference proteome</keyword>
<dbReference type="SUPFAM" id="SSF53681">
    <property type="entry name" value="Aspartate/glutamate racemase"/>
    <property type="match status" value="2"/>
</dbReference>
<dbReference type="EMBL" id="CP003051">
    <property type="protein sequence ID" value="AGA90401.1"/>
    <property type="molecule type" value="Genomic_DNA"/>
</dbReference>
<evidence type="ECO:0000256" key="6">
    <source>
        <dbReference type="ARBA" id="ARBA00023316"/>
    </source>
</evidence>
<gene>
    <name evidence="7" type="primary">murI</name>
    <name evidence="8" type="ORF">Thimo_1623</name>
</gene>